<sequence>MAVFGKPKGHSSGIKKLTKKSEKSKGSKHDKKSSPEGLPTSKNLDAPEASAEVELISDARAAELNEMDMLRADNNHLKRLLEQLESKNTRKSLTSSNVFFTPPRPPSEDKSEEIAQLTIEILRKDNAIRELENKHEIEKLDMIQEYEAAARTLSDELRQYQFLAKKYEDDLNKKQSALSMMELKVMELEESYQSMLAVPEVESDRIESAEELLKRNTELQHLLTSAKEALQRKTSEYMSLSEEIDTLKEKDIAMDATQLEEAINMHKEHAEEMQRRLNYLGNEMKDLRGQLDQAQLESFEKTEKIFILETTVKDLQEALKDYSAASLEGNELVVLDAKLREKDAALWDLQSRLFDETVWREKLEEKLRIEGVSTHVKSSTVKPTPESVRDQAETSHEKHPLQKEYVEMKMQISGLNLQVKKLEAENQSLKHSTQSYHPRALAISKEFILPLPSDGGSEIDHLKVEVQLKDMALQQLSLKNEELLMRLNAMEQIENSKEVEILVDETNVLHDRLTNTKQEIDTLIRERNSMEAENKALREAKKFTEEEAESMQKRFQASQNVTKESTRHFKQDNEALAEIVGHAFTDVDRLQTQLNDEKKRNLITTAQYDDELRALRDRALKNQGLAANLFGKADSFSDDVSNSPEKTRESESKDQQKEAPHYKEEPYSHYPYANWSENLAGMKNPTDTSPNYFVSALPGEKHATHSPMRITVYNDPRNSPVEEDHPFISPDSKCLDRKFVNWSPEVVTQPIVFRELGFAKNEMVGNKHSQRQPSSFMPTLHDPIITRTAHRSGDAYSEKKSSYMPFEPKQSSAYPTKGEDSFSIPLNGVLQGPMLNSQHLVGTLPASIAHGNVGTVASGSVPLPNIPLGLMASTTETKHTDSPIGKYMVEKLEMGKPEVLENHNVYDTVDFT</sequence>
<feature type="coiled-coil region" evidence="1">
    <location>
        <begin position="114"/>
        <end position="297"/>
    </location>
</feature>
<evidence type="ECO:0000313" key="4">
    <source>
        <dbReference type="Proteomes" id="UP000823046"/>
    </source>
</evidence>
<reference evidence="3 4" key="1">
    <citation type="journal article" date="2020" name="bioRxiv">
        <title>Metabolic contributions of an alphaproteobacterial endosymbiont in the apicomplexan Cardiosporidium cionae.</title>
        <authorList>
            <person name="Hunter E.S."/>
            <person name="Paight C.J."/>
            <person name="Lane C.E."/>
        </authorList>
    </citation>
    <scope>NUCLEOTIDE SEQUENCE [LARGE SCALE GENOMIC DNA]</scope>
    <source>
        <strain evidence="3">ESH_2018</strain>
    </source>
</reference>
<dbReference type="EMBL" id="JADAQX010000024">
    <property type="protein sequence ID" value="KAF8822782.1"/>
    <property type="molecule type" value="Genomic_DNA"/>
</dbReference>
<feature type="compositionally biased region" description="Basic and acidic residues" evidence="2">
    <location>
        <begin position="645"/>
        <end position="665"/>
    </location>
</feature>
<feature type="region of interest" description="Disordered" evidence="2">
    <location>
        <begin position="634"/>
        <end position="665"/>
    </location>
</feature>
<evidence type="ECO:0000313" key="3">
    <source>
        <dbReference type="EMBL" id="KAF8822782.1"/>
    </source>
</evidence>
<feature type="region of interest" description="Disordered" evidence="2">
    <location>
        <begin position="790"/>
        <end position="818"/>
    </location>
</feature>
<feature type="compositionally biased region" description="Basic and acidic residues" evidence="2">
    <location>
        <begin position="387"/>
        <end position="399"/>
    </location>
</feature>
<name>A0ABQ7JFH6_9APIC</name>
<dbReference type="Proteomes" id="UP000823046">
    <property type="component" value="Unassembled WGS sequence"/>
</dbReference>
<feature type="coiled-coil region" evidence="1">
    <location>
        <begin position="405"/>
        <end position="432"/>
    </location>
</feature>
<feature type="region of interest" description="Disordered" evidence="2">
    <location>
        <begin position="378"/>
        <end position="399"/>
    </location>
</feature>
<accession>A0ABQ7JFH6</accession>
<evidence type="ECO:0000256" key="1">
    <source>
        <dbReference type="SAM" id="Coils"/>
    </source>
</evidence>
<organism evidence="3 4">
    <name type="scientific">Cardiosporidium cionae</name>
    <dbReference type="NCBI Taxonomy" id="476202"/>
    <lineage>
        <taxon>Eukaryota</taxon>
        <taxon>Sar</taxon>
        <taxon>Alveolata</taxon>
        <taxon>Apicomplexa</taxon>
        <taxon>Aconoidasida</taxon>
        <taxon>Nephromycida</taxon>
        <taxon>Cardiosporidium</taxon>
    </lineage>
</organism>
<proteinExistence type="predicted"/>
<keyword evidence="1" id="KW-0175">Coiled coil</keyword>
<feature type="coiled-coil region" evidence="1">
    <location>
        <begin position="473"/>
        <end position="554"/>
    </location>
</feature>
<keyword evidence="4" id="KW-1185">Reference proteome</keyword>
<feature type="region of interest" description="Disordered" evidence="2">
    <location>
        <begin position="1"/>
        <end position="50"/>
    </location>
</feature>
<protein>
    <submittedName>
        <fullName evidence="3">Uncharacterized protein</fullName>
    </submittedName>
</protein>
<gene>
    <name evidence="3" type="ORF">IE077_002652</name>
</gene>
<evidence type="ECO:0000256" key="2">
    <source>
        <dbReference type="SAM" id="MobiDB-lite"/>
    </source>
</evidence>
<feature type="compositionally biased region" description="Basic and acidic residues" evidence="2">
    <location>
        <begin position="791"/>
        <end position="801"/>
    </location>
</feature>
<comment type="caution">
    <text evidence="3">The sequence shown here is derived from an EMBL/GenBank/DDBJ whole genome shotgun (WGS) entry which is preliminary data.</text>
</comment>